<dbReference type="RefSeq" id="WP_282839194.1">
    <property type="nucleotide sequence ID" value="NZ_JASCXW010000010.1"/>
</dbReference>
<sequence length="309" mass="35076">MNQIKWKKRLFGMYGNDGLLNKIILYILFIGIGFIFLYPLMQMLVTSFMPLIDLVDPTTIWIPKNFTFRNYIRAIEALNASKALIDSIVVSILPTIFIVISSAMIGYGFASYDFPLKKLMMSILLMIFLIPTILMAIPTYVIYRELQILDSLKAFIYPAMTGFGFRQTIFILIFYQFFKMIPKELKEAAEVDGASAVKVFIQIAIPLALPAFLITSLYAFVWYWNETSLALLYFPNKYSTLPMAVIGFRTLYENLYPSGTIGLEGASETFNQGVQFAGTILSILPLLIVYFIAQKWFIEGVDRSGIAGN</sequence>
<keyword evidence="2 7" id="KW-0813">Transport</keyword>
<dbReference type="AlphaFoldDB" id="A0AAW6UAT4"/>
<dbReference type="GO" id="GO:0005886">
    <property type="term" value="C:plasma membrane"/>
    <property type="evidence" value="ECO:0007669"/>
    <property type="project" value="UniProtKB-SubCell"/>
</dbReference>
<reference evidence="9" key="1">
    <citation type="submission" date="2023-05" db="EMBL/GenBank/DDBJ databases">
        <title>Mariniplasma microaerophilum sp. nov., a novel anaerobic mollicute isolated from terrestrial mud volcano, Taman Peninsula, Russia.</title>
        <authorList>
            <person name="Khomyakova M.A."/>
            <person name="Merkel A.Y."/>
            <person name="Slobodkin A.I."/>
        </authorList>
    </citation>
    <scope>NUCLEOTIDE SEQUENCE</scope>
    <source>
        <strain evidence="9">M4Ah</strain>
    </source>
</reference>
<dbReference type="Proteomes" id="UP001431532">
    <property type="component" value="Unassembled WGS sequence"/>
</dbReference>
<comment type="subcellular location">
    <subcellularLocation>
        <location evidence="1 7">Cell membrane</location>
        <topology evidence="1 7">Multi-pass membrane protein</topology>
    </subcellularLocation>
</comment>
<dbReference type="CDD" id="cd06261">
    <property type="entry name" value="TM_PBP2"/>
    <property type="match status" value="1"/>
</dbReference>
<feature type="domain" description="ABC transmembrane type-1" evidence="8">
    <location>
        <begin position="84"/>
        <end position="293"/>
    </location>
</feature>
<evidence type="ECO:0000256" key="5">
    <source>
        <dbReference type="ARBA" id="ARBA00022989"/>
    </source>
</evidence>
<keyword evidence="6 7" id="KW-0472">Membrane</keyword>
<dbReference type="InterPro" id="IPR035906">
    <property type="entry name" value="MetI-like_sf"/>
</dbReference>
<evidence type="ECO:0000259" key="8">
    <source>
        <dbReference type="PROSITE" id="PS50928"/>
    </source>
</evidence>
<feature type="transmembrane region" description="Helical" evidence="7">
    <location>
        <begin position="273"/>
        <end position="293"/>
    </location>
</feature>
<feature type="transmembrane region" description="Helical" evidence="7">
    <location>
        <begin position="122"/>
        <end position="143"/>
    </location>
</feature>
<keyword evidence="10" id="KW-1185">Reference proteome</keyword>
<comment type="similarity">
    <text evidence="7">Belongs to the binding-protein-dependent transport system permease family.</text>
</comment>
<evidence type="ECO:0000256" key="1">
    <source>
        <dbReference type="ARBA" id="ARBA00004651"/>
    </source>
</evidence>
<dbReference type="EMBL" id="JASCXW010000010">
    <property type="protein sequence ID" value="MDI6452769.1"/>
    <property type="molecule type" value="Genomic_DNA"/>
</dbReference>
<dbReference type="Gene3D" id="1.10.3720.10">
    <property type="entry name" value="MetI-like"/>
    <property type="match status" value="1"/>
</dbReference>
<keyword evidence="4 7" id="KW-0812">Transmembrane</keyword>
<evidence type="ECO:0000256" key="3">
    <source>
        <dbReference type="ARBA" id="ARBA00022475"/>
    </source>
</evidence>
<accession>A0AAW6UAT4</accession>
<comment type="caution">
    <text evidence="9">The sequence shown here is derived from an EMBL/GenBank/DDBJ whole genome shotgun (WGS) entry which is preliminary data.</text>
</comment>
<name>A0AAW6UAT4_9MOLU</name>
<keyword evidence="3" id="KW-1003">Cell membrane</keyword>
<evidence type="ECO:0000256" key="6">
    <source>
        <dbReference type="ARBA" id="ARBA00023136"/>
    </source>
</evidence>
<feature type="transmembrane region" description="Helical" evidence="7">
    <location>
        <begin position="23"/>
        <end position="41"/>
    </location>
</feature>
<evidence type="ECO:0000256" key="4">
    <source>
        <dbReference type="ARBA" id="ARBA00022692"/>
    </source>
</evidence>
<organism evidence="9 10">
    <name type="scientific">Peloplasma aerotolerans</name>
    <dbReference type="NCBI Taxonomy" id="3044389"/>
    <lineage>
        <taxon>Bacteria</taxon>
        <taxon>Bacillati</taxon>
        <taxon>Mycoplasmatota</taxon>
        <taxon>Mollicutes</taxon>
        <taxon>Acholeplasmatales</taxon>
        <taxon>Acholeplasmataceae</taxon>
        <taxon>Peloplasma</taxon>
    </lineage>
</organism>
<feature type="transmembrane region" description="Helical" evidence="7">
    <location>
        <begin position="155"/>
        <end position="178"/>
    </location>
</feature>
<dbReference type="PANTHER" id="PTHR43744">
    <property type="entry name" value="ABC TRANSPORTER PERMEASE PROTEIN MG189-RELATED-RELATED"/>
    <property type="match status" value="1"/>
</dbReference>
<dbReference type="Pfam" id="PF00528">
    <property type="entry name" value="BPD_transp_1"/>
    <property type="match status" value="1"/>
</dbReference>
<dbReference type="SUPFAM" id="SSF161098">
    <property type="entry name" value="MetI-like"/>
    <property type="match status" value="1"/>
</dbReference>
<feature type="transmembrane region" description="Helical" evidence="7">
    <location>
        <begin position="199"/>
        <end position="224"/>
    </location>
</feature>
<dbReference type="PROSITE" id="PS50928">
    <property type="entry name" value="ABC_TM1"/>
    <property type="match status" value="1"/>
</dbReference>
<proteinExistence type="inferred from homology"/>
<evidence type="ECO:0000313" key="10">
    <source>
        <dbReference type="Proteomes" id="UP001431532"/>
    </source>
</evidence>
<dbReference type="InterPro" id="IPR000515">
    <property type="entry name" value="MetI-like"/>
</dbReference>
<evidence type="ECO:0000313" key="9">
    <source>
        <dbReference type="EMBL" id="MDI6452769.1"/>
    </source>
</evidence>
<keyword evidence="5 7" id="KW-1133">Transmembrane helix</keyword>
<feature type="transmembrane region" description="Helical" evidence="7">
    <location>
        <begin position="88"/>
        <end position="110"/>
    </location>
</feature>
<dbReference type="GO" id="GO:0055085">
    <property type="term" value="P:transmembrane transport"/>
    <property type="evidence" value="ECO:0007669"/>
    <property type="project" value="InterPro"/>
</dbReference>
<dbReference type="PANTHER" id="PTHR43744:SF8">
    <property type="entry name" value="SN-GLYCEROL-3-PHOSPHATE TRANSPORT SYSTEM PERMEASE PROTEIN UGPE"/>
    <property type="match status" value="1"/>
</dbReference>
<evidence type="ECO:0000256" key="2">
    <source>
        <dbReference type="ARBA" id="ARBA00022448"/>
    </source>
</evidence>
<evidence type="ECO:0000256" key="7">
    <source>
        <dbReference type="RuleBase" id="RU363032"/>
    </source>
</evidence>
<protein>
    <submittedName>
        <fullName evidence="9">Carbohydrate ABC transporter permease</fullName>
    </submittedName>
</protein>
<gene>
    <name evidence="9" type="ORF">QJ521_04265</name>
</gene>